<gene>
    <name evidence="2" type="ORF">A3L02_09460</name>
</gene>
<dbReference type="AlphaFoldDB" id="A0A218P4B0"/>
<evidence type="ECO:0000313" key="2">
    <source>
        <dbReference type="EMBL" id="ASI99774.1"/>
    </source>
</evidence>
<sequence length="130" mass="14694">MNAESKSCEGEGLSLTKVGVIASLLTIFPFLVVDAITLGAGLLIVYWGMALFYLFLDCFIFSNLNLKRRDKLLLFAYYFALGSAIYLIPSDFPRFRFLMGIIMNGVIAYLWVLVSVRLHDTAKAMYYCPH</sequence>
<organism evidence="2 3">
    <name type="scientific">Thermococcus celer Vu 13 = JCM 8558</name>
    <dbReference type="NCBI Taxonomy" id="1293037"/>
    <lineage>
        <taxon>Archaea</taxon>
        <taxon>Methanobacteriati</taxon>
        <taxon>Methanobacteriota</taxon>
        <taxon>Thermococci</taxon>
        <taxon>Thermococcales</taxon>
        <taxon>Thermococcaceae</taxon>
        <taxon>Thermococcus</taxon>
    </lineage>
</organism>
<protein>
    <submittedName>
        <fullName evidence="2">Uncharacterized protein</fullName>
    </submittedName>
</protein>
<dbReference type="KEGG" id="tce:A3L02_09460"/>
<keyword evidence="3" id="KW-1185">Reference proteome</keyword>
<accession>A0A218P4B0</accession>
<evidence type="ECO:0000256" key="1">
    <source>
        <dbReference type="SAM" id="Phobius"/>
    </source>
</evidence>
<keyword evidence="1" id="KW-0472">Membrane</keyword>
<evidence type="ECO:0000313" key="3">
    <source>
        <dbReference type="Proteomes" id="UP000197156"/>
    </source>
</evidence>
<name>A0A218P4B0_THECE</name>
<feature type="transmembrane region" description="Helical" evidence="1">
    <location>
        <begin position="72"/>
        <end position="89"/>
    </location>
</feature>
<dbReference type="EMBL" id="CP014854">
    <property type="protein sequence ID" value="ASI99774.1"/>
    <property type="molecule type" value="Genomic_DNA"/>
</dbReference>
<dbReference type="GeneID" id="33324991"/>
<dbReference type="RefSeq" id="WP_088863690.1">
    <property type="nucleotide sequence ID" value="NZ_CP014854.1"/>
</dbReference>
<keyword evidence="1" id="KW-0812">Transmembrane</keyword>
<reference evidence="2 3" key="1">
    <citation type="submission" date="2016-03" db="EMBL/GenBank/DDBJ databases">
        <title>Complete genome sequence of Thermococcus celer.</title>
        <authorList>
            <person name="Oger P.M."/>
        </authorList>
    </citation>
    <scope>NUCLEOTIDE SEQUENCE [LARGE SCALE GENOMIC DNA]</scope>
    <source>
        <strain evidence="2 3">Vu 13</strain>
    </source>
</reference>
<feature type="transmembrane region" description="Helical" evidence="1">
    <location>
        <begin position="38"/>
        <end position="60"/>
    </location>
</feature>
<keyword evidence="1" id="KW-1133">Transmembrane helix</keyword>
<dbReference type="Proteomes" id="UP000197156">
    <property type="component" value="Chromosome"/>
</dbReference>
<proteinExistence type="predicted"/>
<feature type="transmembrane region" description="Helical" evidence="1">
    <location>
        <begin position="95"/>
        <end position="116"/>
    </location>
</feature>
<feature type="transmembrane region" description="Helical" evidence="1">
    <location>
        <begin position="12"/>
        <end position="32"/>
    </location>
</feature>